<proteinExistence type="predicted"/>
<dbReference type="KEGG" id="hsn:DV733_05405"/>
<dbReference type="AlphaFoldDB" id="A0A4D6H9H2"/>
<reference evidence="2 3" key="1">
    <citation type="journal article" date="2019" name="Nat. Commun.">
        <title>A new type of DNA phosphorothioation-based antiviral system in archaea.</title>
        <authorList>
            <person name="Xiong L."/>
            <person name="Liu S."/>
            <person name="Chen S."/>
            <person name="Xiao Y."/>
            <person name="Zhu B."/>
            <person name="Gao Y."/>
            <person name="Zhang Y."/>
            <person name="Chen B."/>
            <person name="Luo J."/>
            <person name="Deng Z."/>
            <person name="Chen X."/>
            <person name="Wang L."/>
            <person name="Chen S."/>
        </authorList>
    </citation>
    <scope>NUCLEOTIDE SEQUENCE [LARGE SCALE GENOMIC DNA]</scope>
    <source>
        <strain evidence="2 3">CBA1105</strain>
    </source>
</reference>
<dbReference type="OrthoDB" id="292765at2157"/>
<protein>
    <recommendedName>
        <fullName evidence="4">CbaC protein</fullName>
    </recommendedName>
</protein>
<name>A0A4D6H9H2_9EURY</name>
<feature type="transmembrane region" description="Helical" evidence="1">
    <location>
        <begin position="12"/>
        <end position="31"/>
    </location>
</feature>
<sequence length="65" mass="7188">MVDLHIGRHGVILLAILFVILGFEDVLVWLNSGDLPAIEFFVGLILVLAVIAGAIYEAEQYRPPR</sequence>
<accession>A0A4D6H9H2</accession>
<keyword evidence="3" id="KW-1185">Reference proteome</keyword>
<dbReference type="STRING" id="1457250.GCA_000755225_03393"/>
<evidence type="ECO:0008006" key="4">
    <source>
        <dbReference type="Google" id="ProtNLM"/>
    </source>
</evidence>
<keyword evidence="1" id="KW-1133">Transmembrane helix</keyword>
<gene>
    <name evidence="2" type="ORF">DV733_05405</name>
</gene>
<organism evidence="2 3">
    <name type="scientific">Halapricum salinum</name>
    <dbReference type="NCBI Taxonomy" id="1457250"/>
    <lineage>
        <taxon>Archaea</taxon>
        <taxon>Methanobacteriati</taxon>
        <taxon>Methanobacteriota</taxon>
        <taxon>Stenosarchaea group</taxon>
        <taxon>Halobacteria</taxon>
        <taxon>Halobacteriales</taxon>
        <taxon>Haloarculaceae</taxon>
        <taxon>Halapricum</taxon>
    </lineage>
</organism>
<evidence type="ECO:0000256" key="1">
    <source>
        <dbReference type="SAM" id="Phobius"/>
    </source>
</evidence>
<dbReference type="Proteomes" id="UP000296706">
    <property type="component" value="Chromosome"/>
</dbReference>
<dbReference type="RefSeq" id="WP_049994159.1">
    <property type="nucleotide sequence ID" value="NZ_CP031310.1"/>
</dbReference>
<dbReference type="GeneID" id="39847280"/>
<keyword evidence="1" id="KW-0812">Transmembrane</keyword>
<evidence type="ECO:0000313" key="3">
    <source>
        <dbReference type="Proteomes" id="UP000296706"/>
    </source>
</evidence>
<dbReference type="EMBL" id="CP031310">
    <property type="protein sequence ID" value="QCC50714.1"/>
    <property type="molecule type" value="Genomic_DNA"/>
</dbReference>
<feature type="transmembrane region" description="Helical" evidence="1">
    <location>
        <begin position="37"/>
        <end position="56"/>
    </location>
</feature>
<evidence type="ECO:0000313" key="2">
    <source>
        <dbReference type="EMBL" id="QCC50714.1"/>
    </source>
</evidence>
<keyword evidence="1" id="KW-0472">Membrane</keyword>